<evidence type="ECO:0000313" key="4">
    <source>
        <dbReference type="EMBL" id="MFC4620659.1"/>
    </source>
</evidence>
<feature type="domain" description="PepSY" evidence="3">
    <location>
        <begin position="26"/>
        <end position="102"/>
    </location>
</feature>
<feature type="chain" id="PRO_5047028504" evidence="2">
    <location>
        <begin position="40"/>
        <end position="146"/>
    </location>
</feature>
<dbReference type="EMBL" id="JBHSEW010000001">
    <property type="protein sequence ID" value="MFC4620659.1"/>
    <property type="molecule type" value="Genomic_DNA"/>
</dbReference>
<dbReference type="Proteomes" id="UP001595967">
    <property type="component" value="Unassembled WGS sequence"/>
</dbReference>
<evidence type="ECO:0000256" key="2">
    <source>
        <dbReference type="SAM" id="SignalP"/>
    </source>
</evidence>
<feature type="region of interest" description="Disordered" evidence="1">
    <location>
        <begin position="105"/>
        <end position="146"/>
    </location>
</feature>
<comment type="caution">
    <text evidence="4">The sequence shown here is derived from an EMBL/GenBank/DDBJ whole genome shotgun (WGS) entry which is preliminary data.</text>
</comment>
<accession>A0ABV9GU43</accession>
<dbReference type="RefSeq" id="WP_377722943.1">
    <property type="nucleotide sequence ID" value="NZ_JBHSEW010000001.1"/>
</dbReference>
<dbReference type="Pfam" id="PF13670">
    <property type="entry name" value="PepSY_2"/>
    <property type="match status" value="1"/>
</dbReference>
<evidence type="ECO:0000313" key="5">
    <source>
        <dbReference type="Proteomes" id="UP001595967"/>
    </source>
</evidence>
<feature type="compositionally biased region" description="Low complexity" evidence="1">
    <location>
        <begin position="129"/>
        <end position="146"/>
    </location>
</feature>
<evidence type="ECO:0000259" key="3">
    <source>
        <dbReference type="Pfam" id="PF13670"/>
    </source>
</evidence>
<evidence type="ECO:0000256" key="1">
    <source>
        <dbReference type="SAM" id="MobiDB-lite"/>
    </source>
</evidence>
<keyword evidence="2" id="KW-0732">Signal</keyword>
<sequence>MSNSHPRSSASTSAALHRRSWWPSLVAACLLATSASAWADDDCQVPIDQWQPRSAVQAMAQQRGWQVERIHIDDGCYEVRGTDAQGRHFKAKVDPKTLEPIKFKLKHEKRTKGHETSPGLPVLAPPAGAPAASAVRPAIRSSARIE</sequence>
<organism evidence="4 5">
    <name type="scientific">Comamonas nitrativorans</name>
    <dbReference type="NCBI Taxonomy" id="108437"/>
    <lineage>
        <taxon>Bacteria</taxon>
        <taxon>Pseudomonadati</taxon>
        <taxon>Pseudomonadota</taxon>
        <taxon>Betaproteobacteria</taxon>
        <taxon>Burkholderiales</taxon>
        <taxon>Comamonadaceae</taxon>
        <taxon>Comamonas</taxon>
    </lineage>
</organism>
<name>A0ABV9GU43_9BURK</name>
<dbReference type="InterPro" id="IPR025711">
    <property type="entry name" value="PepSY"/>
</dbReference>
<gene>
    <name evidence="4" type="ORF">ACFO3A_00315</name>
</gene>
<feature type="signal peptide" evidence="2">
    <location>
        <begin position="1"/>
        <end position="39"/>
    </location>
</feature>
<protein>
    <submittedName>
        <fullName evidence="4">PepSY domain-containing protein</fullName>
    </submittedName>
</protein>
<proteinExistence type="predicted"/>
<keyword evidence="5" id="KW-1185">Reference proteome</keyword>
<reference evidence="5" key="1">
    <citation type="journal article" date="2019" name="Int. J. Syst. Evol. Microbiol.">
        <title>The Global Catalogue of Microorganisms (GCM) 10K type strain sequencing project: providing services to taxonomists for standard genome sequencing and annotation.</title>
        <authorList>
            <consortium name="The Broad Institute Genomics Platform"/>
            <consortium name="The Broad Institute Genome Sequencing Center for Infectious Disease"/>
            <person name="Wu L."/>
            <person name="Ma J."/>
        </authorList>
    </citation>
    <scope>NUCLEOTIDE SEQUENCE [LARGE SCALE GENOMIC DNA]</scope>
    <source>
        <strain evidence="5">JCM 11650</strain>
    </source>
</reference>